<evidence type="ECO:0000313" key="2">
    <source>
        <dbReference type="EMBL" id="GFN93700.1"/>
    </source>
</evidence>
<evidence type="ECO:0000313" key="3">
    <source>
        <dbReference type="Proteomes" id="UP000735302"/>
    </source>
</evidence>
<gene>
    <name evidence="2" type="ORF">PoB_002020600</name>
</gene>
<sequence>MYVSTKASNDVRAPMKFIIDDDATPVAHHTPIPAPIHWQELVKGGLDLDVWLGVIKLVPNGTPLLWCHWMVICAKKSGIRHVAADTISCNPVGATNDLSLNDDANLVSTNKFLTIPHSLPMAIPSIRAQPDMPTLYFSEEDLLCGQLETVYKFKIRLDHTLSAKWHKTEIVIEVHQFDQYVIRVDGSGRVTLRNRKFLHLYYPVIARSQWPHYPHLLATAMVTKTTTGVLTTSKASAPATCPEPVNASEKGQPTTPPY</sequence>
<protein>
    <submittedName>
        <fullName evidence="2">Uncharacterized protein</fullName>
    </submittedName>
</protein>
<organism evidence="2 3">
    <name type="scientific">Plakobranchus ocellatus</name>
    <dbReference type="NCBI Taxonomy" id="259542"/>
    <lineage>
        <taxon>Eukaryota</taxon>
        <taxon>Metazoa</taxon>
        <taxon>Spiralia</taxon>
        <taxon>Lophotrochozoa</taxon>
        <taxon>Mollusca</taxon>
        <taxon>Gastropoda</taxon>
        <taxon>Heterobranchia</taxon>
        <taxon>Euthyneura</taxon>
        <taxon>Panpulmonata</taxon>
        <taxon>Sacoglossa</taxon>
        <taxon>Placobranchoidea</taxon>
        <taxon>Plakobranchidae</taxon>
        <taxon>Plakobranchus</taxon>
    </lineage>
</organism>
<evidence type="ECO:0000256" key="1">
    <source>
        <dbReference type="SAM" id="MobiDB-lite"/>
    </source>
</evidence>
<feature type="compositionally biased region" description="Polar residues" evidence="1">
    <location>
        <begin position="249"/>
        <end position="258"/>
    </location>
</feature>
<proteinExistence type="predicted"/>
<dbReference type="AlphaFoldDB" id="A0AAV3ZGD9"/>
<reference evidence="2 3" key="1">
    <citation type="journal article" date="2021" name="Elife">
        <title>Chloroplast acquisition without the gene transfer in kleptoplastic sea slugs, Plakobranchus ocellatus.</title>
        <authorList>
            <person name="Maeda T."/>
            <person name="Takahashi S."/>
            <person name="Yoshida T."/>
            <person name="Shimamura S."/>
            <person name="Takaki Y."/>
            <person name="Nagai Y."/>
            <person name="Toyoda A."/>
            <person name="Suzuki Y."/>
            <person name="Arimoto A."/>
            <person name="Ishii H."/>
            <person name="Satoh N."/>
            <person name="Nishiyama T."/>
            <person name="Hasebe M."/>
            <person name="Maruyama T."/>
            <person name="Minagawa J."/>
            <person name="Obokata J."/>
            <person name="Shigenobu S."/>
        </authorList>
    </citation>
    <scope>NUCLEOTIDE SEQUENCE [LARGE SCALE GENOMIC DNA]</scope>
</reference>
<dbReference type="EMBL" id="BLXT01002363">
    <property type="protein sequence ID" value="GFN93700.1"/>
    <property type="molecule type" value="Genomic_DNA"/>
</dbReference>
<accession>A0AAV3ZGD9</accession>
<keyword evidence="3" id="KW-1185">Reference proteome</keyword>
<comment type="caution">
    <text evidence="2">The sequence shown here is derived from an EMBL/GenBank/DDBJ whole genome shotgun (WGS) entry which is preliminary data.</text>
</comment>
<dbReference type="Proteomes" id="UP000735302">
    <property type="component" value="Unassembled WGS sequence"/>
</dbReference>
<feature type="region of interest" description="Disordered" evidence="1">
    <location>
        <begin position="234"/>
        <end position="258"/>
    </location>
</feature>
<name>A0AAV3ZGD9_9GAST</name>